<sequence>MRLKYIWLKLHAQSATVRDQEEVAEQQYQAQIKSKEAALELWRPILLGDAVLDRITASQKIHQLDAEISALYAAQHSQAKRRGQAKAQGRNAQLDTVSHALARLIEAMSGWVAKLTGAIGDAALQRKKHSELGRALESFAAE</sequence>
<protein>
    <submittedName>
        <fullName evidence="1">Uncharacterized protein</fullName>
    </submittedName>
</protein>
<organism evidence="1 2">
    <name type="scientific">Colletotrichum tanaceti</name>
    <dbReference type="NCBI Taxonomy" id="1306861"/>
    <lineage>
        <taxon>Eukaryota</taxon>
        <taxon>Fungi</taxon>
        <taxon>Dikarya</taxon>
        <taxon>Ascomycota</taxon>
        <taxon>Pezizomycotina</taxon>
        <taxon>Sordariomycetes</taxon>
        <taxon>Hypocreomycetidae</taxon>
        <taxon>Glomerellales</taxon>
        <taxon>Glomerellaceae</taxon>
        <taxon>Colletotrichum</taxon>
        <taxon>Colletotrichum destructivum species complex</taxon>
    </lineage>
</organism>
<gene>
    <name evidence="1" type="ORF">CTA1_4446</name>
</gene>
<comment type="caution">
    <text evidence="1">The sequence shown here is derived from an EMBL/GenBank/DDBJ whole genome shotgun (WGS) entry which is preliminary data.</text>
</comment>
<keyword evidence="2" id="KW-1185">Reference proteome</keyword>
<evidence type="ECO:0000313" key="2">
    <source>
        <dbReference type="Proteomes" id="UP000310108"/>
    </source>
</evidence>
<dbReference type="EMBL" id="PJEX01000148">
    <property type="protein sequence ID" value="TKW54211.1"/>
    <property type="molecule type" value="Genomic_DNA"/>
</dbReference>
<dbReference type="Proteomes" id="UP000310108">
    <property type="component" value="Unassembled WGS sequence"/>
</dbReference>
<evidence type="ECO:0000313" key="1">
    <source>
        <dbReference type="EMBL" id="TKW54211.1"/>
    </source>
</evidence>
<dbReference type="AlphaFoldDB" id="A0A4U6XF05"/>
<proteinExistence type="predicted"/>
<name>A0A4U6XF05_9PEZI</name>
<reference evidence="1 2" key="1">
    <citation type="journal article" date="2019" name="PLoS ONE">
        <title>Comparative genome analysis indicates high evolutionary potential of pathogenicity genes in Colletotrichum tanaceti.</title>
        <authorList>
            <person name="Lelwala R.V."/>
            <person name="Korhonen P.K."/>
            <person name="Young N.D."/>
            <person name="Scott J.B."/>
            <person name="Ades P.A."/>
            <person name="Gasser R.B."/>
            <person name="Taylor P.W.J."/>
        </authorList>
    </citation>
    <scope>NUCLEOTIDE SEQUENCE [LARGE SCALE GENOMIC DNA]</scope>
    <source>
        <strain evidence="1">BRIP57314</strain>
    </source>
</reference>
<accession>A0A4U6XF05</accession>